<dbReference type="Proteomes" id="UP000008815">
    <property type="component" value="Chromosome 1"/>
</dbReference>
<name>A0A0H3KID4_BURM1</name>
<reference evidence="1 2" key="1">
    <citation type="submission" date="2007-04" db="EMBL/GenBank/DDBJ databases">
        <title>Complete genome sequence of Burkholderia multivorans ATCC 17616.</title>
        <authorList>
            <person name="Ohtsubo Y."/>
            <person name="Yamashita A."/>
            <person name="Kurokawa K."/>
            <person name="Takami H."/>
            <person name="Yuhara S."/>
            <person name="Nishiyama E."/>
            <person name="Endo R."/>
            <person name="Miyazaki R."/>
            <person name="Ono A."/>
            <person name="Yano K."/>
            <person name="Ito M."/>
            <person name="Sota M."/>
            <person name="Yuji N."/>
            <person name="Hattori M."/>
            <person name="Tsuda M."/>
        </authorList>
    </citation>
    <scope>NUCLEOTIDE SEQUENCE [LARGE SCALE GENOMIC DNA]</scope>
    <source>
        <strain evidence="2">ATCC 17616 / 249</strain>
    </source>
</reference>
<dbReference type="HOGENOM" id="CLU_2582944_0_0_4"/>
<dbReference type="KEGG" id="bmj:BMULJ_01172"/>
<dbReference type="KEGG" id="bmu:Bmul_2072"/>
<sequence length="80" mass="9079">MARRCLDAHIRGFAEFEGFCTDRFRPGTQSFKSAMFTNFITPATGRTRFYHWSRVRSPIQACRAPSKHAPASARSDALPE</sequence>
<keyword evidence="2" id="KW-1185">Reference proteome</keyword>
<accession>A0A0H3KID4</accession>
<evidence type="ECO:0000313" key="1">
    <source>
        <dbReference type="EMBL" id="BAG43112.1"/>
    </source>
</evidence>
<gene>
    <name evidence="1" type="ordered locus">BMULJ_01172</name>
</gene>
<evidence type="ECO:0000313" key="2">
    <source>
        <dbReference type="Proteomes" id="UP000008815"/>
    </source>
</evidence>
<proteinExistence type="predicted"/>
<dbReference type="EMBL" id="AP009385">
    <property type="protein sequence ID" value="BAG43112.1"/>
    <property type="molecule type" value="Genomic_DNA"/>
</dbReference>
<dbReference type="AlphaFoldDB" id="A0A0H3KID4"/>
<organism evidence="1 2">
    <name type="scientific">Burkholderia multivorans (strain ATCC 17616 / 249)</name>
    <dbReference type="NCBI Taxonomy" id="395019"/>
    <lineage>
        <taxon>Bacteria</taxon>
        <taxon>Pseudomonadati</taxon>
        <taxon>Pseudomonadota</taxon>
        <taxon>Betaproteobacteria</taxon>
        <taxon>Burkholderiales</taxon>
        <taxon>Burkholderiaceae</taxon>
        <taxon>Burkholderia</taxon>
        <taxon>Burkholderia cepacia complex</taxon>
    </lineage>
</organism>
<protein>
    <submittedName>
        <fullName evidence="1">Uncharacterized protein</fullName>
    </submittedName>
</protein>